<dbReference type="Gene3D" id="1.20.120.520">
    <property type="entry name" value="nmb1532 protein domain like"/>
    <property type="match status" value="1"/>
</dbReference>
<keyword evidence="3" id="KW-1185">Reference proteome</keyword>
<sequence>MGNCFTRSSKKSTAEIRPYDCIKPSPTVKLYGSSSSILTSYVRFALLYKSVCPRFLPSDTRSDTVLQIGSETVSGPPRETLLRFIESKFPHPPLILNGDGDDVDCREEETTPLIVRVTWLQHKSLIWHVGRMVRWAEDLVNRGGRRAVDPVVGSPKMEVRKLGNSYSQLLELLFEHAQMEERIVFPLLEKADRGLCKAANEEHARDLPIMNGIKEDIKSVGVLDSGNPGYQEALCNLSSRLKLLQRHCKEHFEEEERDLLPLIEAVELSREQEKKILVECFGVMQGTHSNLFNFFLEGLLPQEAMQYLDLIIECSDKEGTMSK</sequence>
<gene>
    <name evidence="2" type="ORF">LWI29_015499</name>
</gene>
<dbReference type="InterPro" id="IPR012312">
    <property type="entry name" value="Hemerythrin-like"/>
</dbReference>
<dbReference type="PANTHER" id="PTHR35739">
    <property type="entry name" value="OS01G0861700 PROTEIN"/>
    <property type="match status" value="1"/>
</dbReference>
<comment type="caution">
    <text evidence="2">The sequence shown here is derived from an EMBL/GenBank/DDBJ whole genome shotgun (WGS) entry which is preliminary data.</text>
</comment>
<protein>
    <recommendedName>
        <fullName evidence="1">Hemerythrin-like domain-containing protein</fullName>
    </recommendedName>
</protein>
<dbReference type="Proteomes" id="UP001168877">
    <property type="component" value="Unassembled WGS sequence"/>
</dbReference>
<dbReference type="PANTHER" id="PTHR35739:SF1">
    <property type="entry name" value="OS01G0861700 PROTEIN"/>
    <property type="match status" value="1"/>
</dbReference>
<organism evidence="2 3">
    <name type="scientific">Acer saccharum</name>
    <name type="common">Sugar maple</name>
    <dbReference type="NCBI Taxonomy" id="4024"/>
    <lineage>
        <taxon>Eukaryota</taxon>
        <taxon>Viridiplantae</taxon>
        <taxon>Streptophyta</taxon>
        <taxon>Embryophyta</taxon>
        <taxon>Tracheophyta</taxon>
        <taxon>Spermatophyta</taxon>
        <taxon>Magnoliopsida</taxon>
        <taxon>eudicotyledons</taxon>
        <taxon>Gunneridae</taxon>
        <taxon>Pentapetalae</taxon>
        <taxon>rosids</taxon>
        <taxon>malvids</taxon>
        <taxon>Sapindales</taxon>
        <taxon>Sapindaceae</taxon>
        <taxon>Hippocastanoideae</taxon>
        <taxon>Acereae</taxon>
        <taxon>Acer</taxon>
    </lineage>
</organism>
<dbReference type="EMBL" id="JAUESC010000380">
    <property type="protein sequence ID" value="KAK0592229.1"/>
    <property type="molecule type" value="Genomic_DNA"/>
</dbReference>
<feature type="domain" description="Hemerythrin-like" evidence="1">
    <location>
        <begin position="121"/>
        <end position="263"/>
    </location>
</feature>
<evidence type="ECO:0000313" key="2">
    <source>
        <dbReference type="EMBL" id="KAK0592229.1"/>
    </source>
</evidence>
<evidence type="ECO:0000259" key="1">
    <source>
        <dbReference type="Pfam" id="PF01814"/>
    </source>
</evidence>
<evidence type="ECO:0000313" key="3">
    <source>
        <dbReference type="Proteomes" id="UP001168877"/>
    </source>
</evidence>
<proteinExistence type="predicted"/>
<name>A0AA39SNL1_ACESA</name>
<accession>A0AA39SNL1</accession>
<dbReference type="Pfam" id="PF01814">
    <property type="entry name" value="Hemerythrin"/>
    <property type="match status" value="1"/>
</dbReference>
<dbReference type="CDD" id="cd12108">
    <property type="entry name" value="Hr-like"/>
    <property type="match status" value="1"/>
</dbReference>
<reference evidence="2" key="2">
    <citation type="submission" date="2023-06" db="EMBL/GenBank/DDBJ databases">
        <authorList>
            <person name="Swenson N.G."/>
            <person name="Wegrzyn J.L."/>
            <person name="Mcevoy S.L."/>
        </authorList>
    </citation>
    <scope>NUCLEOTIDE SEQUENCE</scope>
    <source>
        <strain evidence="2">NS2018</strain>
        <tissue evidence="2">Leaf</tissue>
    </source>
</reference>
<dbReference type="AlphaFoldDB" id="A0AA39SNL1"/>
<reference evidence="2" key="1">
    <citation type="journal article" date="2022" name="Plant J.">
        <title>Strategies of tolerance reflected in two North American maple genomes.</title>
        <authorList>
            <person name="McEvoy S.L."/>
            <person name="Sezen U.U."/>
            <person name="Trouern-Trend A."/>
            <person name="McMahon S.M."/>
            <person name="Schaberg P.G."/>
            <person name="Yang J."/>
            <person name="Wegrzyn J.L."/>
            <person name="Swenson N.G."/>
        </authorList>
    </citation>
    <scope>NUCLEOTIDE SEQUENCE</scope>
    <source>
        <strain evidence="2">NS2018</strain>
    </source>
</reference>